<evidence type="ECO:0000313" key="1">
    <source>
        <dbReference type="EMBL" id="GFZ93452.1"/>
    </source>
</evidence>
<dbReference type="Proteomes" id="UP000615455">
    <property type="component" value="Unassembled WGS sequence"/>
</dbReference>
<reference evidence="2" key="1">
    <citation type="journal article" date="2019" name="Int. J. Syst. Evol. Microbiol.">
        <title>The Global Catalogue of Microorganisms (GCM) 10K type strain sequencing project: providing services to taxonomists for standard genome sequencing and annotation.</title>
        <authorList>
            <consortium name="The Broad Institute Genomics Platform"/>
            <consortium name="The Broad Institute Genome Sequencing Center for Infectious Disease"/>
            <person name="Wu L."/>
            <person name="Ma J."/>
        </authorList>
    </citation>
    <scope>NUCLEOTIDE SEQUENCE [LARGE SCALE GENOMIC DNA]</scope>
    <source>
        <strain evidence="2">CGMCC 1.15043</strain>
    </source>
</reference>
<organism evidence="1 2">
    <name type="scientific">Paenibacillus marchantiophytorum</name>
    <dbReference type="NCBI Taxonomy" id="1619310"/>
    <lineage>
        <taxon>Bacteria</taxon>
        <taxon>Bacillati</taxon>
        <taxon>Bacillota</taxon>
        <taxon>Bacilli</taxon>
        <taxon>Bacillales</taxon>
        <taxon>Paenibacillaceae</taxon>
        <taxon>Paenibacillus</taxon>
    </lineage>
</organism>
<protein>
    <submittedName>
        <fullName evidence="1">Uncharacterized protein</fullName>
    </submittedName>
</protein>
<dbReference type="RefSeq" id="WP_189015178.1">
    <property type="nucleotide sequence ID" value="NZ_BMHE01000026.1"/>
</dbReference>
<sequence length="73" mass="8239">MIIKKSLDLNEIITQLGINPGSYEKWKASENFSSQSIVPIHPSIQPFTNPQIPYSQAIKGWSSHSVKHGLYEE</sequence>
<accession>A0ABQ1EYL5</accession>
<keyword evidence="2" id="KW-1185">Reference proteome</keyword>
<proteinExistence type="predicted"/>
<dbReference type="EMBL" id="BMHE01000026">
    <property type="protein sequence ID" value="GFZ93452.1"/>
    <property type="molecule type" value="Genomic_DNA"/>
</dbReference>
<comment type="caution">
    <text evidence="1">The sequence shown here is derived from an EMBL/GenBank/DDBJ whole genome shotgun (WGS) entry which is preliminary data.</text>
</comment>
<evidence type="ECO:0000313" key="2">
    <source>
        <dbReference type="Proteomes" id="UP000615455"/>
    </source>
</evidence>
<name>A0ABQ1EYL5_9BACL</name>
<gene>
    <name evidence="1" type="ORF">GCM10008018_44860</name>
</gene>